<comment type="caution">
    <text evidence="2">The sequence shown here is derived from an EMBL/GenBank/DDBJ whole genome shotgun (WGS) entry which is preliminary data.</text>
</comment>
<feature type="transmembrane region" description="Helical" evidence="1">
    <location>
        <begin position="66"/>
        <end position="88"/>
    </location>
</feature>
<keyword evidence="1" id="KW-1133">Transmembrane helix</keyword>
<dbReference type="AlphaFoldDB" id="A0A8J8KBD8"/>
<proteinExistence type="predicted"/>
<organism evidence="2 3">
    <name type="scientific">Calidifontibacillus erzurumensis</name>
    <dbReference type="NCBI Taxonomy" id="2741433"/>
    <lineage>
        <taxon>Bacteria</taxon>
        <taxon>Bacillati</taxon>
        <taxon>Bacillota</taxon>
        <taxon>Bacilli</taxon>
        <taxon>Bacillales</taxon>
        <taxon>Bacillaceae</taxon>
        <taxon>Calidifontibacillus/Schinkia group</taxon>
        <taxon>Calidifontibacillus</taxon>
    </lineage>
</organism>
<evidence type="ECO:0000256" key="1">
    <source>
        <dbReference type="SAM" id="Phobius"/>
    </source>
</evidence>
<dbReference type="InterPro" id="IPR010718">
    <property type="entry name" value="DUF1294"/>
</dbReference>
<evidence type="ECO:0000313" key="2">
    <source>
        <dbReference type="EMBL" id="NSL51532.1"/>
    </source>
</evidence>
<sequence>MKILFGFLLILNIIGFLMMGIDKKRSQKSQWRVPEKRFWILGILGAGIGLYAGMKVYRHKTKHRAFTVGMPFIILLNLLVYVFIGLVIN</sequence>
<gene>
    <name evidence="2" type="ORF">HR057_07075</name>
</gene>
<evidence type="ECO:0000313" key="3">
    <source>
        <dbReference type="Proteomes" id="UP000625804"/>
    </source>
</evidence>
<dbReference type="Pfam" id="PF06961">
    <property type="entry name" value="DUF1294"/>
    <property type="match status" value="1"/>
</dbReference>
<keyword evidence="1" id="KW-0812">Transmembrane</keyword>
<name>A0A8J8KBD8_9BACI</name>
<keyword evidence="3" id="KW-1185">Reference proteome</keyword>
<dbReference type="EMBL" id="JABTTE010000007">
    <property type="protein sequence ID" value="NSL51532.1"/>
    <property type="molecule type" value="Genomic_DNA"/>
</dbReference>
<dbReference type="GO" id="GO:0003676">
    <property type="term" value="F:nucleic acid binding"/>
    <property type="evidence" value="ECO:0007669"/>
    <property type="project" value="InterPro"/>
</dbReference>
<dbReference type="PIRSF" id="PIRSF002599">
    <property type="entry name" value="Cold_shock_A"/>
    <property type="match status" value="1"/>
</dbReference>
<dbReference type="Proteomes" id="UP000625804">
    <property type="component" value="Unassembled WGS sequence"/>
</dbReference>
<keyword evidence="1" id="KW-0472">Membrane</keyword>
<dbReference type="InterPro" id="IPR012156">
    <property type="entry name" value="Cold_shock_CspA"/>
</dbReference>
<dbReference type="RefSeq" id="WP_173730740.1">
    <property type="nucleotide sequence ID" value="NZ_JABTTE010000007.1"/>
</dbReference>
<accession>A0A8J8KBD8</accession>
<feature type="transmembrane region" description="Helical" evidence="1">
    <location>
        <begin position="36"/>
        <end position="54"/>
    </location>
</feature>
<reference evidence="2" key="1">
    <citation type="submission" date="2020-06" db="EMBL/GenBank/DDBJ databases">
        <title>A novel thermopfilic bacterium from Erzurum, Turkey.</title>
        <authorList>
            <person name="Adiguzel A."/>
            <person name="Ay H."/>
            <person name="Baltaci M.O."/>
        </authorList>
    </citation>
    <scope>NUCLEOTIDE SEQUENCE</scope>
    <source>
        <strain evidence="2">P2</strain>
    </source>
</reference>
<protein>
    <submittedName>
        <fullName evidence="2">DUF1294 domain-containing protein</fullName>
    </submittedName>
</protein>